<dbReference type="Proteomes" id="UP000051913">
    <property type="component" value="Unassembled WGS sequence"/>
</dbReference>
<name>A0A0R3K125_9BRAD</name>
<accession>A0A0R3K125</accession>
<protein>
    <submittedName>
        <fullName evidence="1">Uncharacterized protein</fullName>
    </submittedName>
</protein>
<evidence type="ECO:0000313" key="1">
    <source>
        <dbReference type="EMBL" id="KRR12892.1"/>
    </source>
</evidence>
<keyword evidence="2" id="KW-1185">Reference proteome</keyword>
<organism evidence="1 2">
    <name type="scientific">Bradyrhizobium valentinum</name>
    <dbReference type="NCBI Taxonomy" id="1518501"/>
    <lineage>
        <taxon>Bacteria</taxon>
        <taxon>Pseudomonadati</taxon>
        <taxon>Pseudomonadota</taxon>
        <taxon>Alphaproteobacteria</taxon>
        <taxon>Hyphomicrobiales</taxon>
        <taxon>Nitrobacteraceae</taxon>
        <taxon>Bradyrhizobium</taxon>
    </lineage>
</organism>
<reference evidence="1 2" key="1">
    <citation type="submission" date="2014-03" db="EMBL/GenBank/DDBJ databases">
        <title>Bradyrhizobium valentinum sp. nov., isolated from effective nodules of Lupinus mariae-josephae, a lupine endemic of basic-lime soils in Eastern Spain.</title>
        <authorList>
            <person name="Duran D."/>
            <person name="Rey L."/>
            <person name="Navarro A."/>
            <person name="Busquets A."/>
            <person name="Imperial J."/>
            <person name="Ruiz-Argueso T."/>
        </authorList>
    </citation>
    <scope>NUCLEOTIDE SEQUENCE [LARGE SCALE GENOMIC DNA]</scope>
    <source>
        <strain evidence="1 2">LmjM3</strain>
    </source>
</reference>
<dbReference type="AlphaFoldDB" id="A0A0R3K125"/>
<comment type="caution">
    <text evidence="1">The sequence shown here is derived from an EMBL/GenBank/DDBJ whole genome shotgun (WGS) entry which is preliminary data.</text>
</comment>
<proteinExistence type="predicted"/>
<gene>
    <name evidence="1" type="ORF">CP49_16865</name>
</gene>
<dbReference type="EMBL" id="LLXX01000024">
    <property type="protein sequence ID" value="KRR12892.1"/>
    <property type="molecule type" value="Genomic_DNA"/>
</dbReference>
<evidence type="ECO:0000313" key="2">
    <source>
        <dbReference type="Proteomes" id="UP000051913"/>
    </source>
</evidence>
<sequence>MKACELLVDPLQGSHENLLTMKSMLGSPRNALAARLGGAFADPAPLEGERTLLVAEFPER</sequence>